<accession>A0A835WQP1</accession>
<feature type="domain" description="VASt" evidence="7">
    <location>
        <begin position="255"/>
        <end position="425"/>
    </location>
</feature>
<feature type="compositionally biased region" description="Gly residues" evidence="5">
    <location>
        <begin position="516"/>
        <end position="526"/>
    </location>
</feature>
<feature type="compositionally biased region" description="Basic and acidic residues" evidence="5">
    <location>
        <begin position="1"/>
        <end position="12"/>
    </location>
</feature>
<keyword evidence="4 6" id="KW-0472">Membrane</keyword>
<dbReference type="GO" id="GO:0016020">
    <property type="term" value="C:membrane"/>
    <property type="evidence" value="ECO:0007669"/>
    <property type="project" value="UniProtKB-SubCell"/>
</dbReference>
<dbReference type="PANTHER" id="PTHR47666">
    <property type="entry name" value="PROTEIN VASCULAR ASSOCIATED DEATH 1, CHLOROPLASTIC"/>
    <property type="match status" value="1"/>
</dbReference>
<dbReference type="Pfam" id="PF16016">
    <property type="entry name" value="VASt"/>
    <property type="match status" value="1"/>
</dbReference>
<organism evidence="8 9">
    <name type="scientific">Chlamydomonas schloesseri</name>
    <dbReference type="NCBI Taxonomy" id="2026947"/>
    <lineage>
        <taxon>Eukaryota</taxon>
        <taxon>Viridiplantae</taxon>
        <taxon>Chlorophyta</taxon>
        <taxon>core chlorophytes</taxon>
        <taxon>Chlorophyceae</taxon>
        <taxon>CS clade</taxon>
        <taxon>Chlamydomonadales</taxon>
        <taxon>Chlamydomonadaceae</taxon>
        <taxon>Chlamydomonas</taxon>
    </lineage>
</organism>
<evidence type="ECO:0000259" key="7">
    <source>
        <dbReference type="PROSITE" id="PS51778"/>
    </source>
</evidence>
<evidence type="ECO:0000256" key="6">
    <source>
        <dbReference type="SAM" id="Phobius"/>
    </source>
</evidence>
<dbReference type="InterPro" id="IPR011993">
    <property type="entry name" value="PH-like_dom_sf"/>
</dbReference>
<reference evidence="8" key="1">
    <citation type="journal article" date="2020" name="bioRxiv">
        <title>Comparative genomics of Chlamydomonas.</title>
        <authorList>
            <person name="Craig R.J."/>
            <person name="Hasan A.R."/>
            <person name="Ness R.W."/>
            <person name="Keightley P.D."/>
        </authorList>
    </citation>
    <scope>NUCLEOTIDE SEQUENCE</scope>
    <source>
        <strain evidence="8">CCAP 11/173</strain>
    </source>
</reference>
<evidence type="ECO:0000256" key="2">
    <source>
        <dbReference type="ARBA" id="ARBA00022692"/>
    </source>
</evidence>
<feature type="compositionally biased region" description="Polar residues" evidence="5">
    <location>
        <begin position="481"/>
        <end position="494"/>
    </location>
</feature>
<gene>
    <name evidence="8" type="ORF">HYH02_003434</name>
</gene>
<feature type="region of interest" description="Disordered" evidence="5">
    <location>
        <begin position="611"/>
        <end position="630"/>
    </location>
</feature>
<feature type="transmembrane region" description="Helical" evidence="6">
    <location>
        <begin position="575"/>
        <end position="598"/>
    </location>
</feature>
<keyword evidence="9" id="KW-1185">Reference proteome</keyword>
<dbReference type="InterPro" id="IPR004182">
    <property type="entry name" value="GRAM"/>
</dbReference>
<proteinExistence type="predicted"/>
<dbReference type="OrthoDB" id="535435at2759"/>
<dbReference type="PROSITE" id="PS51778">
    <property type="entry name" value="VAST"/>
    <property type="match status" value="1"/>
</dbReference>
<feature type="region of interest" description="Disordered" evidence="5">
    <location>
        <begin position="1"/>
        <end position="39"/>
    </location>
</feature>
<evidence type="ECO:0000313" key="9">
    <source>
        <dbReference type="Proteomes" id="UP000613740"/>
    </source>
</evidence>
<feature type="region of interest" description="Disordered" evidence="5">
    <location>
        <begin position="168"/>
        <end position="237"/>
    </location>
</feature>
<dbReference type="CDD" id="cd13220">
    <property type="entry name" value="PH-GRAM_GRAMDC"/>
    <property type="match status" value="1"/>
</dbReference>
<dbReference type="Proteomes" id="UP000613740">
    <property type="component" value="Unassembled WGS sequence"/>
</dbReference>
<dbReference type="Pfam" id="PF02893">
    <property type="entry name" value="GRAM"/>
    <property type="match status" value="1"/>
</dbReference>
<dbReference type="Gene3D" id="2.30.29.30">
    <property type="entry name" value="Pleckstrin-homology domain (PH domain)/Phosphotyrosine-binding domain (PTB)"/>
    <property type="match status" value="1"/>
</dbReference>
<feature type="region of interest" description="Disordered" evidence="5">
    <location>
        <begin position="459"/>
        <end position="530"/>
    </location>
</feature>
<dbReference type="InterPro" id="IPR031968">
    <property type="entry name" value="VASt"/>
</dbReference>
<protein>
    <recommendedName>
        <fullName evidence="7">VASt domain-containing protein</fullName>
    </recommendedName>
</protein>
<evidence type="ECO:0000256" key="4">
    <source>
        <dbReference type="ARBA" id="ARBA00023136"/>
    </source>
</evidence>
<evidence type="ECO:0000313" key="8">
    <source>
        <dbReference type="EMBL" id="KAG2451654.1"/>
    </source>
</evidence>
<dbReference type="EMBL" id="JAEHOD010000007">
    <property type="protein sequence ID" value="KAG2451654.1"/>
    <property type="molecule type" value="Genomic_DNA"/>
</dbReference>
<evidence type="ECO:0000256" key="5">
    <source>
        <dbReference type="SAM" id="MobiDB-lite"/>
    </source>
</evidence>
<keyword evidence="2 6" id="KW-0812">Transmembrane</keyword>
<dbReference type="SMART" id="SM00568">
    <property type="entry name" value="GRAM"/>
    <property type="match status" value="1"/>
</dbReference>
<sequence>MGEHDTALEHRNTSVTLNPEERNDTGELEVASQSGAPAAPGATSVPLFVTGVMIRGHKGDLARFFELPPSESLRGDFHCALRKKVLLQGRMYVFDHYVCFYSAVFGFAKKRRIPMRTINSVKKKTHLGFPNSLEIDAEERKDFFTSFLSREEAYQLIMKLLPDAKRMGDDESVTARRSTDTGSGVGGPREMASPPQRGGGGGEHGGRAGGGGGRGGERSLMTRNSGSMVDEGDDEEEEDAGVWTVEPRAAPPVIAGSRHVLHSTLPGSPRDFFETVLADSAPFFEDFLDSQGNRRINLTTWKRHPQLGHVRDLQFTAPIKGAFGNWGVSHTACFQSHRFCLYSDDHIVFESSQTMTDIPYGDCFTVDQRWDVKRDLTADLDKPQVTFDLHVRVPFTSRCLFKGVIESGSYKQVQDTFAQFVEQLRPVMTERFVTRNTLNIRDPDGGAGGGGGIAQTPHVSSVPRSGSLARGATLAHAPSVRASTTMQRTSSMHSPQGFDAGDVSPRGDGLANGSALGLGGEGAGRGGRGHGEPGVGRLLLSLGGRLADGARGVLERGIDVVLNLTQCQCTPQMRFLVAVVILMFLANLTCMLTSMWPLGGALPAASPSPRLLSPQSGVGTGTGSGSSGAEPGFGLQQDLLTAAAAAAASGAGGGGGGGVVGGGLGDGGLGGGYWLQRLGVLQQELQLLQGRMEFVTREVNLVMSHLAQAGAAAAAAAAGGGEGATATAAAGSPGGAEL</sequence>
<evidence type="ECO:0000256" key="1">
    <source>
        <dbReference type="ARBA" id="ARBA00004167"/>
    </source>
</evidence>
<feature type="compositionally biased region" description="Basic and acidic residues" evidence="5">
    <location>
        <begin position="168"/>
        <end position="179"/>
    </location>
</feature>
<evidence type="ECO:0000256" key="3">
    <source>
        <dbReference type="ARBA" id="ARBA00022989"/>
    </source>
</evidence>
<feature type="compositionally biased region" description="Gly residues" evidence="5">
    <location>
        <begin position="197"/>
        <end position="214"/>
    </location>
</feature>
<comment type="caution">
    <text evidence="8">The sequence shown here is derived from an EMBL/GenBank/DDBJ whole genome shotgun (WGS) entry which is preliminary data.</text>
</comment>
<name>A0A835WQP1_9CHLO</name>
<dbReference type="AlphaFoldDB" id="A0A835WQP1"/>
<keyword evidence="3 6" id="KW-1133">Transmembrane helix</keyword>
<dbReference type="PANTHER" id="PTHR47666:SF1">
    <property type="entry name" value="PROTEIN VASCULAR ASSOCIATED DEATH 1, CHLOROPLASTIC"/>
    <property type="match status" value="1"/>
</dbReference>
<comment type="subcellular location">
    <subcellularLocation>
        <location evidence="1">Membrane</location>
        <topology evidence="1">Single-pass membrane protein</topology>
    </subcellularLocation>
</comment>